<evidence type="ECO:0000259" key="2">
    <source>
        <dbReference type="Pfam" id="PF03407"/>
    </source>
</evidence>
<dbReference type="KEGG" id="tva:4773621"/>
<dbReference type="GO" id="GO:0005794">
    <property type="term" value="C:Golgi apparatus"/>
    <property type="evidence" value="ECO:0000318"/>
    <property type="project" value="GO_Central"/>
</dbReference>
<dbReference type="Proteomes" id="UP000001542">
    <property type="component" value="Unassembled WGS sequence"/>
</dbReference>
<protein>
    <recommendedName>
        <fullName evidence="2">Nucleotide-diphospho-sugar transferase domain-containing protein</fullName>
    </recommendedName>
</protein>
<proteinExistence type="predicted"/>
<dbReference type="OrthoDB" id="540503at2759"/>
<dbReference type="EMBL" id="DS113253">
    <property type="protein sequence ID" value="EAY15614.1"/>
    <property type="molecule type" value="Genomic_DNA"/>
</dbReference>
<sequence>MNRHFFFTSVIILTILTIVSGYFFNNISDEVLFEFFDDFHEISEEKFDQELRFCVNKSPYNSATGRHQLMLLVTNQGLLNFAKNCLCSLWNVQGNDDSYVIVALDAVSYVSLKALGANVLYFSSKLTADAVNYRKKREFYDIVKVRPYIAKKILNLGAEVIICDIDIVFIQNTTNLFKNGADLEVQSDSKVFTEIPFNKNLPYWGVNLGFYKAIPSPAVLALWPVWQMQMHKMPESHDQMTLYMILRQKLKQLDNHPVLLADIRKFLGYKSFYPIVISYLDPMLAVNAGGVFLAGKERWKYVAKVKNISKPVFVHFFHLSENEDKLKLMKSKKLWFLNSDGKCSSVPPAGAKWPYWN</sequence>
<accession>A2DVD5</accession>
<organism evidence="3 4">
    <name type="scientific">Trichomonas vaginalis (strain ATCC PRA-98 / G3)</name>
    <dbReference type="NCBI Taxonomy" id="412133"/>
    <lineage>
        <taxon>Eukaryota</taxon>
        <taxon>Metamonada</taxon>
        <taxon>Parabasalia</taxon>
        <taxon>Trichomonadida</taxon>
        <taxon>Trichomonadidae</taxon>
        <taxon>Trichomonas</taxon>
    </lineage>
</organism>
<dbReference type="InterPro" id="IPR052636">
    <property type="entry name" value="UDP-D-xylose:L-fucose_XylT"/>
</dbReference>
<evidence type="ECO:0000256" key="1">
    <source>
        <dbReference type="SAM" id="SignalP"/>
    </source>
</evidence>
<dbReference type="PANTHER" id="PTHR47032">
    <property type="entry name" value="UDP-D-XYLOSE:L-FUCOSE ALPHA-1,3-D-XYLOSYLTRANSFERASE-RELATED"/>
    <property type="match status" value="1"/>
</dbReference>
<feature type="signal peptide" evidence="1">
    <location>
        <begin position="1"/>
        <end position="21"/>
    </location>
</feature>
<dbReference type="Pfam" id="PF03407">
    <property type="entry name" value="Nucleotid_trans"/>
    <property type="match status" value="1"/>
</dbReference>
<dbReference type="InterPro" id="IPR005069">
    <property type="entry name" value="Nucl-diP-sugar_transferase"/>
</dbReference>
<dbReference type="AlphaFoldDB" id="A2DVD5"/>
<dbReference type="InParanoid" id="A2DVD5"/>
<dbReference type="VEuPathDB" id="TrichDB:TVAGG3_0335240"/>
<keyword evidence="4" id="KW-1185">Reference proteome</keyword>
<dbReference type="VEuPathDB" id="TrichDB:TVAG_208930"/>
<reference evidence="3" key="1">
    <citation type="submission" date="2006-10" db="EMBL/GenBank/DDBJ databases">
        <authorList>
            <person name="Amadeo P."/>
            <person name="Zhao Q."/>
            <person name="Wortman J."/>
            <person name="Fraser-Liggett C."/>
            <person name="Carlton J."/>
        </authorList>
    </citation>
    <scope>NUCLEOTIDE SEQUENCE</scope>
    <source>
        <strain evidence="3">G3</strain>
    </source>
</reference>
<feature type="domain" description="Nucleotide-diphospho-sugar transferase" evidence="2">
    <location>
        <begin position="97"/>
        <end position="329"/>
    </location>
</feature>
<dbReference type="RefSeq" id="XP_001327837.1">
    <property type="nucleotide sequence ID" value="XM_001327802.1"/>
</dbReference>
<reference evidence="3" key="2">
    <citation type="journal article" date="2007" name="Science">
        <title>Draft genome sequence of the sexually transmitted pathogen Trichomonas vaginalis.</title>
        <authorList>
            <person name="Carlton J.M."/>
            <person name="Hirt R.P."/>
            <person name="Silva J.C."/>
            <person name="Delcher A.L."/>
            <person name="Schatz M."/>
            <person name="Zhao Q."/>
            <person name="Wortman J.R."/>
            <person name="Bidwell S.L."/>
            <person name="Alsmark U.C.M."/>
            <person name="Besteiro S."/>
            <person name="Sicheritz-Ponten T."/>
            <person name="Noel C.J."/>
            <person name="Dacks J.B."/>
            <person name="Foster P.G."/>
            <person name="Simillion C."/>
            <person name="Van de Peer Y."/>
            <person name="Miranda-Saavedra D."/>
            <person name="Barton G.J."/>
            <person name="Westrop G.D."/>
            <person name="Mueller S."/>
            <person name="Dessi D."/>
            <person name="Fiori P.L."/>
            <person name="Ren Q."/>
            <person name="Paulsen I."/>
            <person name="Zhang H."/>
            <person name="Bastida-Corcuera F.D."/>
            <person name="Simoes-Barbosa A."/>
            <person name="Brown M.T."/>
            <person name="Hayes R.D."/>
            <person name="Mukherjee M."/>
            <person name="Okumura C.Y."/>
            <person name="Schneider R."/>
            <person name="Smith A.J."/>
            <person name="Vanacova S."/>
            <person name="Villalvazo M."/>
            <person name="Haas B.J."/>
            <person name="Pertea M."/>
            <person name="Feldblyum T.V."/>
            <person name="Utterback T.R."/>
            <person name="Shu C.L."/>
            <person name="Osoegawa K."/>
            <person name="de Jong P.J."/>
            <person name="Hrdy I."/>
            <person name="Horvathova L."/>
            <person name="Zubacova Z."/>
            <person name="Dolezal P."/>
            <person name="Malik S.B."/>
            <person name="Logsdon J.M. Jr."/>
            <person name="Henze K."/>
            <person name="Gupta A."/>
            <person name="Wang C.C."/>
            <person name="Dunne R.L."/>
            <person name="Upcroft J.A."/>
            <person name="Upcroft P."/>
            <person name="White O."/>
            <person name="Salzberg S.L."/>
            <person name="Tang P."/>
            <person name="Chiu C.-H."/>
            <person name="Lee Y.-S."/>
            <person name="Embley T.M."/>
            <person name="Coombs G.H."/>
            <person name="Mottram J.C."/>
            <person name="Tachezy J."/>
            <person name="Fraser-Liggett C.M."/>
            <person name="Johnson P.J."/>
        </authorList>
    </citation>
    <scope>NUCLEOTIDE SEQUENCE [LARGE SCALE GENOMIC DNA]</scope>
    <source>
        <strain evidence="3">G3</strain>
    </source>
</reference>
<dbReference type="PANTHER" id="PTHR47032:SF1">
    <property type="entry name" value="UDP-D-XYLOSE:L-FUCOSE ALPHA-1,3-D-XYLOSYLTRANSFERASE-RELATED"/>
    <property type="match status" value="1"/>
</dbReference>
<gene>
    <name evidence="3" type="ORF">TVAG_208930</name>
</gene>
<feature type="chain" id="PRO_5002643286" description="Nucleotide-diphospho-sugar transferase domain-containing protein" evidence="1">
    <location>
        <begin position="22"/>
        <end position="357"/>
    </location>
</feature>
<dbReference type="GO" id="GO:0016757">
    <property type="term" value="F:glycosyltransferase activity"/>
    <property type="evidence" value="ECO:0000318"/>
    <property type="project" value="GO_Central"/>
</dbReference>
<evidence type="ECO:0000313" key="3">
    <source>
        <dbReference type="EMBL" id="EAY15614.1"/>
    </source>
</evidence>
<evidence type="ECO:0000313" key="4">
    <source>
        <dbReference type="Proteomes" id="UP000001542"/>
    </source>
</evidence>
<name>A2DVD5_TRIV3</name>
<keyword evidence="1" id="KW-0732">Signal</keyword>